<accession>A0A4C1SGK8</accession>
<evidence type="ECO:0000313" key="2">
    <source>
        <dbReference type="Proteomes" id="UP000299102"/>
    </source>
</evidence>
<reference evidence="1 2" key="1">
    <citation type="journal article" date="2019" name="Commun. Biol.">
        <title>The bagworm genome reveals a unique fibroin gene that provides high tensile strength.</title>
        <authorList>
            <person name="Kono N."/>
            <person name="Nakamura H."/>
            <person name="Ohtoshi R."/>
            <person name="Tomita M."/>
            <person name="Numata K."/>
            <person name="Arakawa K."/>
        </authorList>
    </citation>
    <scope>NUCLEOTIDE SEQUENCE [LARGE SCALE GENOMIC DNA]</scope>
</reference>
<gene>
    <name evidence="1" type="ORF">EVAR_73835_1</name>
</gene>
<dbReference type="Proteomes" id="UP000299102">
    <property type="component" value="Unassembled WGS sequence"/>
</dbReference>
<comment type="caution">
    <text evidence="1">The sequence shown here is derived from an EMBL/GenBank/DDBJ whole genome shotgun (WGS) entry which is preliminary data.</text>
</comment>
<evidence type="ECO:0000313" key="1">
    <source>
        <dbReference type="EMBL" id="GBP01026.1"/>
    </source>
</evidence>
<dbReference type="AlphaFoldDB" id="A0A4C1SGK8"/>
<keyword evidence="2" id="KW-1185">Reference proteome</keyword>
<sequence>MSLRRFQNISRVIRFDENQIEMKDELAINLLLFEIFGIVGNRICENYLTLENTASKSGHYVIQKLATPGLYKCIPVKNETVNQKRIKDAELSWT</sequence>
<proteinExistence type="predicted"/>
<name>A0A4C1SGK8_EUMVA</name>
<protein>
    <submittedName>
        <fullName evidence="1">Uncharacterized protein</fullName>
    </submittedName>
</protein>
<dbReference type="EMBL" id="BGZK01006851">
    <property type="protein sequence ID" value="GBP01026.1"/>
    <property type="molecule type" value="Genomic_DNA"/>
</dbReference>
<organism evidence="1 2">
    <name type="scientific">Eumeta variegata</name>
    <name type="common">Bagworm moth</name>
    <name type="synonym">Eumeta japonica</name>
    <dbReference type="NCBI Taxonomy" id="151549"/>
    <lineage>
        <taxon>Eukaryota</taxon>
        <taxon>Metazoa</taxon>
        <taxon>Ecdysozoa</taxon>
        <taxon>Arthropoda</taxon>
        <taxon>Hexapoda</taxon>
        <taxon>Insecta</taxon>
        <taxon>Pterygota</taxon>
        <taxon>Neoptera</taxon>
        <taxon>Endopterygota</taxon>
        <taxon>Lepidoptera</taxon>
        <taxon>Glossata</taxon>
        <taxon>Ditrysia</taxon>
        <taxon>Tineoidea</taxon>
        <taxon>Psychidae</taxon>
        <taxon>Oiketicinae</taxon>
        <taxon>Eumeta</taxon>
    </lineage>
</organism>